<comment type="function">
    <text evidence="21">Oxidized purine nucleoside triphosphate hydrolase which is a prominent sanitizer of the oxidized nucleotide pool. Catalyzes the hydrolysis of 2-oxo-dATP (2-hydroxy-dATP) into 2-oxo-dAMP. Also has a significant hydrolase activity toward 2-oxo-ATP, 8-oxo-dGTP and 8-oxo-dATP. Through the hydrolysis of oxidized purine nucleoside triphosphates, prevents their incorporation into DNA and the subsequent transversions A:T to C:G and G:C to T:A. Also catalyzes the hydrolysis of methylated purine nucleoside triphosphate preventing their integration into DNA. Through this antimutagenic activity protects cells from oxidative stress.</text>
</comment>
<evidence type="ECO:0000256" key="14">
    <source>
        <dbReference type="ARBA" id="ARBA00030634"/>
    </source>
</evidence>
<dbReference type="PROSITE" id="PS51462">
    <property type="entry name" value="NUDIX"/>
    <property type="match status" value="1"/>
</dbReference>
<comment type="subunit">
    <text evidence="3">Monomer.</text>
</comment>
<evidence type="ECO:0000256" key="5">
    <source>
        <dbReference type="ARBA" id="ARBA00022801"/>
    </source>
</evidence>
<dbReference type="GO" id="GO:0042262">
    <property type="term" value="P:DNA protection"/>
    <property type="evidence" value="ECO:0007669"/>
    <property type="project" value="InterPro"/>
</dbReference>
<dbReference type="PROSITE" id="PS00893">
    <property type="entry name" value="NUDIX_BOX"/>
    <property type="match status" value="1"/>
</dbReference>
<dbReference type="Pfam" id="PF00293">
    <property type="entry name" value="NUDIX"/>
    <property type="match status" value="1"/>
</dbReference>
<comment type="catalytic activity">
    <reaction evidence="10">
        <text>2-oxo-ATP + H2O = 2-oxo-AMP + diphosphate + H(+)</text>
        <dbReference type="Rhea" id="RHEA:67392"/>
        <dbReference type="ChEBI" id="CHEBI:15377"/>
        <dbReference type="ChEBI" id="CHEBI:15378"/>
        <dbReference type="ChEBI" id="CHEBI:33019"/>
        <dbReference type="ChEBI" id="CHEBI:71395"/>
        <dbReference type="ChEBI" id="CHEBI:172878"/>
    </reaction>
    <physiologicalReaction direction="left-to-right" evidence="10">
        <dbReference type="Rhea" id="RHEA:67393"/>
    </physiologicalReaction>
</comment>
<dbReference type="GO" id="GO:0046872">
    <property type="term" value="F:metal ion binding"/>
    <property type="evidence" value="ECO:0007669"/>
    <property type="project" value="UniProtKB-KW"/>
</dbReference>
<comment type="catalytic activity">
    <reaction evidence="20">
        <text>N(6)-methyl-dATP + H2O = N(6)-methyl-dAMP + diphosphate + H(+)</text>
        <dbReference type="Rhea" id="RHEA:67604"/>
        <dbReference type="ChEBI" id="CHEBI:15377"/>
        <dbReference type="ChEBI" id="CHEBI:15378"/>
        <dbReference type="ChEBI" id="CHEBI:33019"/>
        <dbReference type="ChEBI" id="CHEBI:169976"/>
        <dbReference type="ChEBI" id="CHEBI:172872"/>
    </reaction>
    <physiologicalReaction direction="left-to-right" evidence="20">
        <dbReference type="Rhea" id="RHEA:67605"/>
    </physiologicalReaction>
</comment>
<evidence type="ECO:0000256" key="4">
    <source>
        <dbReference type="ARBA" id="ARBA00022723"/>
    </source>
</evidence>
<evidence type="ECO:0000256" key="19">
    <source>
        <dbReference type="ARBA" id="ARBA00048894"/>
    </source>
</evidence>
<comment type="catalytic activity">
    <reaction evidence="9">
        <text>8-oxo-dGTP + H2O = 8-oxo-dGMP + diphosphate + H(+)</text>
        <dbReference type="Rhea" id="RHEA:31575"/>
        <dbReference type="ChEBI" id="CHEBI:15377"/>
        <dbReference type="ChEBI" id="CHEBI:15378"/>
        <dbReference type="ChEBI" id="CHEBI:33019"/>
        <dbReference type="ChEBI" id="CHEBI:63224"/>
        <dbReference type="ChEBI" id="CHEBI:77896"/>
    </reaction>
    <physiologicalReaction direction="left-to-right" evidence="9">
        <dbReference type="Rhea" id="RHEA:31576"/>
    </physiologicalReaction>
</comment>
<gene>
    <name evidence="23" type="ORF">METZ01_LOCUS26785</name>
</gene>
<evidence type="ECO:0000256" key="1">
    <source>
        <dbReference type="ARBA" id="ARBA00001946"/>
    </source>
</evidence>
<feature type="domain" description="Nudix hydrolase" evidence="22">
    <location>
        <begin position="15"/>
        <end position="141"/>
    </location>
</feature>
<evidence type="ECO:0000256" key="18">
    <source>
        <dbReference type="ARBA" id="ARBA00048002"/>
    </source>
</evidence>
<proteinExistence type="inferred from homology"/>
<dbReference type="EC" id="3.6.1.56" evidence="11"/>
<evidence type="ECO:0000313" key="23">
    <source>
        <dbReference type="EMBL" id="SUZ73931.1"/>
    </source>
</evidence>
<dbReference type="AlphaFoldDB" id="A0A381Q3L6"/>
<accession>A0A381Q3L6</accession>
<evidence type="ECO:0000256" key="17">
    <source>
        <dbReference type="ARBA" id="ARBA00032071"/>
    </source>
</evidence>
<dbReference type="SUPFAM" id="SSF55811">
    <property type="entry name" value="Nudix"/>
    <property type="match status" value="1"/>
</dbReference>
<protein>
    <recommendedName>
        <fullName evidence="12">Oxidized purine nucleoside triphosphate hydrolase</fullName>
        <ecNumber evidence="11">3.6.1.56</ecNumber>
    </recommendedName>
    <alternativeName>
        <fullName evidence="16">2-hydroxy-dATP diphosphatase</fullName>
    </alternativeName>
    <alternativeName>
        <fullName evidence="15">7,8-dihydro-8-oxoguanine triphosphatase</fullName>
    </alternativeName>
    <alternativeName>
        <fullName evidence="14">8-oxo-dGTPase</fullName>
    </alternativeName>
    <alternativeName>
        <fullName evidence="17">Methylated purine nucleoside triphosphate hydrolase</fullName>
    </alternativeName>
    <alternativeName>
        <fullName evidence="13">Nucleoside diphosphate-linked moiety X motif 1</fullName>
    </alternativeName>
</protein>
<evidence type="ECO:0000256" key="7">
    <source>
        <dbReference type="ARBA" id="ARBA00024448"/>
    </source>
</evidence>
<dbReference type="PANTHER" id="PTHR43758">
    <property type="entry name" value="7,8-DIHYDRO-8-OXOGUANINE TRIPHOSPHATASE"/>
    <property type="match status" value="1"/>
</dbReference>
<comment type="catalytic activity">
    <reaction evidence="18">
        <text>N(6)-methyl-ATP + H2O = N(6)-methyl-AMP + diphosphate + H(+)</text>
        <dbReference type="Rhea" id="RHEA:67608"/>
        <dbReference type="ChEBI" id="CHEBI:15377"/>
        <dbReference type="ChEBI" id="CHEBI:15378"/>
        <dbReference type="ChEBI" id="CHEBI:33019"/>
        <dbReference type="ChEBI" id="CHEBI:144842"/>
        <dbReference type="ChEBI" id="CHEBI:172873"/>
    </reaction>
    <physiologicalReaction direction="left-to-right" evidence="18">
        <dbReference type="Rhea" id="RHEA:67609"/>
    </physiologicalReaction>
</comment>
<evidence type="ECO:0000256" key="8">
    <source>
        <dbReference type="ARBA" id="ARBA00024459"/>
    </source>
</evidence>
<sequence>VKVTSKVAIPSNWTPGQQGTLVYLLRESSVLLIHKLSGHGAGRINAPGGRLEKNESIRHCAVREVREEVGVRVATLRPAAILRFHDFGNGFSMAGYVFTSRTFEGDAVSSSEADPFWCRIDEIPYHEMWEDDVLWLPQVLAGICILGDFIFENDRLRSHEIERVDQTEIRQCVESDSVKAKREV</sequence>
<dbReference type="PRINTS" id="PR01403">
    <property type="entry name" value="8OXTPHPHTASE"/>
</dbReference>
<keyword evidence="6" id="KW-0460">Magnesium</keyword>
<comment type="catalytic activity">
    <reaction evidence="19">
        <text>O(6)-methyl-dGTP + H2O = O(6)-methyl-dGMP + diphosphate + H(+)</text>
        <dbReference type="Rhea" id="RHEA:67600"/>
        <dbReference type="ChEBI" id="CHEBI:15377"/>
        <dbReference type="ChEBI" id="CHEBI:15378"/>
        <dbReference type="ChEBI" id="CHEBI:33019"/>
        <dbReference type="ChEBI" id="CHEBI:169974"/>
        <dbReference type="ChEBI" id="CHEBI:169975"/>
    </reaction>
    <physiologicalReaction direction="left-to-right" evidence="19">
        <dbReference type="Rhea" id="RHEA:67601"/>
    </physiologicalReaction>
</comment>
<comment type="cofactor">
    <cofactor evidence="1">
        <name>Mg(2+)</name>
        <dbReference type="ChEBI" id="CHEBI:18420"/>
    </cofactor>
</comment>
<dbReference type="GO" id="GO:0008413">
    <property type="term" value="F:8-oxo-7,8-dihydroguanosine triphosphate pyrophosphatase activity"/>
    <property type="evidence" value="ECO:0007669"/>
    <property type="project" value="InterPro"/>
</dbReference>
<keyword evidence="4" id="KW-0479">Metal-binding</keyword>
<evidence type="ECO:0000256" key="2">
    <source>
        <dbReference type="ARBA" id="ARBA00005582"/>
    </source>
</evidence>
<evidence type="ECO:0000256" key="15">
    <source>
        <dbReference type="ARBA" id="ARBA00030682"/>
    </source>
</evidence>
<name>A0A381Q3L6_9ZZZZ</name>
<reference evidence="23" key="1">
    <citation type="submission" date="2018-05" db="EMBL/GenBank/DDBJ databases">
        <authorList>
            <person name="Lanie J.A."/>
            <person name="Ng W.-L."/>
            <person name="Kazmierczak K.M."/>
            <person name="Andrzejewski T.M."/>
            <person name="Davidsen T.M."/>
            <person name="Wayne K.J."/>
            <person name="Tettelin H."/>
            <person name="Glass J.I."/>
            <person name="Rusch D."/>
            <person name="Podicherti R."/>
            <person name="Tsui H.-C.T."/>
            <person name="Winkler M.E."/>
        </authorList>
    </citation>
    <scope>NUCLEOTIDE SEQUENCE</scope>
</reference>
<evidence type="ECO:0000256" key="21">
    <source>
        <dbReference type="ARBA" id="ARBA00053094"/>
    </source>
</evidence>
<dbReference type="GO" id="GO:0005737">
    <property type="term" value="C:cytoplasm"/>
    <property type="evidence" value="ECO:0007669"/>
    <property type="project" value="TreeGrafter"/>
</dbReference>
<dbReference type="CDD" id="cd03427">
    <property type="entry name" value="NUDIX_MTH1_Nudt1"/>
    <property type="match status" value="1"/>
</dbReference>
<comment type="catalytic activity">
    <reaction evidence="7">
        <text>8-oxo-dATP + H2O = 8-oxo-dAMP + diphosphate + H(+)</text>
        <dbReference type="Rhea" id="RHEA:65396"/>
        <dbReference type="ChEBI" id="CHEBI:15377"/>
        <dbReference type="ChEBI" id="CHEBI:15378"/>
        <dbReference type="ChEBI" id="CHEBI:33019"/>
        <dbReference type="ChEBI" id="CHEBI:71361"/>
        <dbReference type="ChEBI" id="CHEBI:172871"/>
    </reaction>
    <physiologicalReaction direction="left-to-right" evidence="7">
        <dbReference type="Rhea" id="RHEA:65397"/>
    </physiologicalReaction>
</comment>
<dbReference type="GO" id="GO:0008828">
    <property type="term" value="F:dATP diphosphatase activity"/>
    <property type="evidence" value="ECO:0007669"/>
    <property type="project" value="UniProtKB-EC"/>
</dbReference>
<evidence type="ECO:0000256" key="11">
    <source>
        <dbReference type="ARBA" id="ARBA00026103"/>
    </source>
</evidence>
<evidence type="ECO:0000256" key="3">
    <source>
        <dbReference type="ARBA" id="ARBA00011245"/>
    </source>
</evidence>
<comment type="catalytic activity">
    <reaction evidence="8">
        <text>2-oxo-dATP + H2O = 2-oxo-dAMP + diphosphate + H(+)</text>
        <dbReference type="Rhea" id="RHEA:31583"/>
        <dbReference type="ChEBI" id="CHEBI:15377"/>
        <dbReference type="ChEBI" id="CHEBI:15378"/>
        <dbReference type="ChEBI" id="CHEBI:33019"/>
        <dbReference type="ChEBI" id="CHEBI:63212"/>
        <dbReference type="ChEBI" id="CHEBI:77897"/>
        <dbReference type="EC" id="3.6.1.56"/>
    </reaction>
    <physiologicalReaction direction="left-to-right" evidence="8">
        <dbReference type="Rhea" id="RHEA:31584"/>
    </physiologicalReaction>
</comment>
<evidence type="ECO:0000256" key="12">
    <source>
        <dbReference type="ARBA" id="ARBA00026218"/>
    </source>
</evidence>
<dbReference type="InterPro" id="IPR003563">
    <property type="entry name" value="8ODP"/>
</dbReference>
<evidence type="ECO:0000256" key="6">
    <source>
        <dbReference type="ARBA" id="ARBA00022842"/>
    </source>
</evidence>
<dbReference type="InterPro" id="IPR020084">
    <property type="entry name" value="NUDIX_hydrolase_CS"/>
</dbReference>
<feature type="non-terminal residue" evidence="23">
    <location>
        <position position="1"/>
    </location>
</feature>
<keyword evidence="5" id="KW-0378">Hydrolase</keyword>
<evidence type="ECO:0000256" key="10">
    <source>
        <dbReference type="ARBA" id="ARBA00024596"/>
    </source>
</evidence>
<evidence type="ECO:0000259" key="22">
    <source>
        <dbReference type="PROSITE" id="PS51462"/>
    </source>
</evidence>
<organism evidence="23">
    <name type="scientific">marine metagenome</name>
    <dbReference type="NCBI Taxonomy" id="408172"/>
    <lineage>
        <taxon>unclassified sequences</taxon>
        <taxon>metagenomes</taxon>
        <taxon>ecological metagenomes</taxon>
    </lineage>
</organism>
<dbReference type="EMBL" id="UINC01001194">
    <property type="protein sequence ID" value="SUZ73931.1"/>
    <property type="molecule type" value="Genomic_DNA"/>
</dbReference>
<comment type="similarity">
    <text evidence="2">Belongs to the Nudix hydrolase family.</text>
</comment>
<evidence type="ECO:0000256" key="16">
    <source>
        <dbReference type="ARBA" id="ARBA00031927"/>
    </source>
</evidence>
<dbReference type="PANTHER" id="PTHR43758:SF2">
    <property type="entry name" value="OXIDIZED PURINE NUCLEOSIDE TRIPHOSPHATE HYDROLASE"/>
    <property type="match status" value="1"/>
</dbReference>
<evidence type="ECO:0000256" key="13">
    <source>
        <dbReference type="ARBA" id="ARBA00029673"/>
    </source>
</evidence>
<evidence type="ECO:0000256" key="9">
    <source>
        <dbReference type="ARBA" id="ARBA00024486"/>
    </source>
</evidence>
<dbReference type="Gene3D" id="3.90.79.10">
    <property type="entry name" value="Nucleoside Triphosphate Pyrophosphohydrolase"/>
    <property type="match status" value="1"/>
</dbReference>
<dbReference type="InterPro" id="IPR000086">
    <property type="entry name" value="NUDIX_hydrolase_dom"/>
</dbReference>
<dbReference type="InterPro" id="IPR015797">
    <property type="entry name" value="NUDIX_hydrolase-like_dom_sf"/>
</dbReference>
<evidence type="ECO:0000256" key="20">
    <source>
        <dbReference type="ARBA" id="ARBA00049032"/>
    </source>
</evidence>